<proteinExistence type="predicted"/>
<keyword evidence="3" id="KW-1185">Reference proteome</keyword>
<evidence type="ECO:0000313" key="2">
    <source>
        <dbReference type="EMBL" id="AKT43882.1"/>
    </source>
</evidence>
<gene>
    <name evidence="2" type="ORF">CMC5_081190</name>
</gene>
<reference evidence="2 3" key="1">
    <citation type="submission" date="2015-07" db="EMBL/GenBank/DDBJ databases">
        <title>Genome analysis of myxobacterium Chondromyces crocatus Cm c5 reveals a high potential for natural compound synthesis and the genetic basis for the loss of fruiting body formation.</title>
        <authorList>
            <person name="Zaburannyi N."/>
            <person name="Bunk B."/>
            <person name="Maier J."/>
            <person name="Overmann J."/>
            <person name="Mueller R."/>
        </authorList>
    </citation>
    <scope>NUCLEOTIDE SEQUENCE [LARGE SCALE GENOMIC DNA]</scope>
    <source>
        <strain evidence="2 3">Cm c5</strain>
    </source>
</reference>
<sequence length="166" mass="17317">MSLQLPLFRITAIAAITSGLTGCIFLMPPPSSGPIEQDPSATEPHGSDPGSAPSHAASPSFGDTTAGAAKPSAPPPEPPKRIPTTVQIRSECSKTVPVFYGEKPKYGSGTRSTVSGNSISSWSRKADGTLVVWIIDDKENGLASARVTPDTQRVVVDRSCTSLRAE</sequence>
<dbReference type="RefSeq" id="WP_050435293.1">
    <property type="nucleotide sequence ID" value="NZ_CP012159.1"/>
</dbReference>
<evidence type="ECO:0000256" key="1">
    <source>
        <dbReference type="SAM" id="MobiDB-lite"/>
    </source>
</evidence>
<protein>
    <submittedName>
        <fullName evidence="2">Uncharacterized protein</fullName>
    </submittedName>
</protein>
<dbReference type="KEGG" id="ccro:CMC5_081190"/>
<dbReference type="OrthoDB" id="5498304at2"/>
<evidence type="ECO:0000313" key="3">
    <source>
        <dbReference type="Proteomes" id="UP000067626"/>
    </source>
</evidence>
<accession>A0A0K1ETA3</accession>
<organism evidence="2 3">
    <name type="scientific">Chondromyces crocatus</name>
    <dbReference type="NCBI Taxonomy" id="52"/>
    <lineage>
        <taxon>Bacteria</taxon>
        <taxon>Pseudomonadati</taxon>
        <taxon>Myxococcota</taxon>
        <taxon>Polyangia</taxon>
        <taxon>Polyangiales</taxon>
        <taxon>Polyangiaceae</taxon>
        <taxon>Chondromyces</taxon>
    </lineage>
</organism>
<dbReference type="STRING" id="52.CMC5_081190"/>
<feature type="compositionally biased region" description="Low complexity" evidence="1">
    <location>
        <begin position="47"/>
        <end position="71"/>
    </location>
</feature>
<name>A0A0K1ETA3_CHOCO</name>
<dbReference type="AlphaFoldDB" id="A0A0K1ETA3"/>
<dbReference type="EMBL" id="CP012159">
    <property type="protein sequence ID" value="AKT43882.1"/>
    <property type="molecule type" value="Genomic_DNA"/>
</dbReference>
<feature type="region of interest" description="Disordered" evidence="1">
    <location>
        <begin position="29"/>
        <end position="88"/>
    </location>
</feature>
<dbReference type="Proteomes" id="UP000067626">
    <property type="component" value="Chromosome"/>
</dbReference>